<keyword evidence="2" id="KW-0238">DNA-binding</keyword>
<keyword evidence="1" id="KW-0805">Transcription regulation</keyword>
<dbReference type="InterPro" id="IPR010982">
    <property type="entry name" value="Lambda_DNA-bd_dom_sf"/>
</dbReference>
<dbReference type="GO" id="GO:0000976">
    <property type="term" value="F:transcription cis-regulatory region binding"/>
    <property type="evidence" value="ECO:0007669"/>
    <property type="project" value="TreeGrafter"/>
</dbReference>
<dbReference type="SUPFAM" id="SSF53822">
    <property type="entry name" value="Periplasmic binding protein-like I"/>
    <property type="match status" value="1"/>
</dbReference>
<evidence type="ECO:0000256" key="3">
    <source>
        <dbReference type="ARBA" id="ARBA00023163"/>
    </source>
</evidence>
<dbReference type="Proteomes" id="UP000324209">
    <property type="component" value="Chromosome"/>
</dbReference>
<dbReference type="SUPFAM" id="SSF47413">
    <property type="entry name" value="lambda repressor-like DNA-binding domains"/>
    <property type="match status" value="1"/>
</dbReference>
<dbReference type="CDD" id="cd06267">
    <property type="entry name" value="PBP1_LacI_sugar_binding-like"/>
    <property type="match status" value="1"/>
</dbReference>
<organism evidence="5 6">
    <name type="scientific">Oceanispirochaeta crateris</name>
    <dbReference type="NCBI Taxonomy" id="2518645"/>
    <lineage>
        <taxon>Bacteria</taxon>
        <taxon>Pseudomonadati</taxon>
        <taxon>Spirochaetota</taxon>
        <taxon>Spirochaetia</taxon>
        <taxon>Spirochaetales</taxon>
        <taxon>Spirochaetaceae</taxon>
        <taxon>Oceanispirochaeta</taxon>
    </lineage>
</organism>
<dbReference type="SMART" id="SM00354">
    <property type="entry name" value="HTH_LACI"/>
    <property type="match status" value="1"/>
</dbReference>
<dbReference type="RefSeq" id="WP_149486388.1">
    <property type="nucleotide sequence ID" value="NZ_CP036150.1"/>
</dbReference>
<dbReference type="Gene3D" id="3.40.50.2300">
    <property type="match status" value="2"/>
</dbReference>
<dbReference type="Pfam" id="PF13377">
    <property type="entry name" value="Peripla_BP_3"/>
    <property type="match status" value="1"/>
</dbReference>
<accession>A0A5C1QLV4</accession>
<dbReference type="Pfam" id="PF00356">
    <property type="entry name" value="LacI"/>
    <property type="match status" value="1"/>
</dbReference>
<protein>
    <submittedName>
        <fullName evidence="5">LacI family transcriptional regulator</fullName>
    </submittedName>
</protein>
<dbReference type="Gene3D" id="1.10.260.40">
    <property type="entry name" value="lambda repressor-like DNA-binding domains"/>
    <property type="match status" value="1"/>
</dbReference>
<name>A0A5C1QLV4_9SPIO</name>
<keyword evidence="3" id="KW-0804">Transcription</keyword>
<feature type="domain" description="HTH lacI-type" evidence="4">
    <location>
        <begin position="2"/>
        <end position="56"/>
    </location>
</feature>
<dbReference type="InterPro" id="IPR046335">
    <property type="entry name" value="LacI/GalR-like_sensor"/>
</dbReference>
<gene>
    <name evidence="5" type="ORF">EXM22_10015</name>
</gene>
<dbReference type="PANTHER" id="PTHR30146">
    <property type="entry name" value="LACI-RELATED TRANSCRIPTIONAL REPRESSOR"/>
    <property type="match status" value="1"/>
</dbReference>
<dbReference type="GO" id="GO:0003700">
    <property type="term" value="F:DNA-binding transcription factor activity"/>
    <property type="evidence" value="ECO:0007669"/>
    <property type="project" value="TreeGrafter"/>
</dbReference>
<dbReference type="PROSITE" id="PS50932">
    <property type="entry name" value="HTH_LACI_2"/>
    <property type="match status" value="1"/>
</dbReference>
<dbReference type="CDD" id="cd01392">
    <property type="entry name" value="HTH_LacI"/>
    <property type="match status" value="1"/>
</dbReference>
<dbReference type="InterPro" id="IPR028082">
    <property type="entry name" value="Peripla_BP_I"/>
</dbReference>
<dbReference type="KEGG" id="ock:EXM22_10015"/>
<dbReference type="OrthoDB" id="305766at2"/>
<evidence type="ECO:0000313" key="6">
    <source>
        <dbReference type="Proteomes" id="UP000324209"/>
    </source>
</evidence>
<evidence type="ECO:0000256" key="2">
    <source>
        <dbReference type="ARBA" id="ARBA00023125"/>
    </source>
</evidence>
<dbReference type="AlphaFoldDB" id="A0A5C1QLV4"/>
<evidence type="ECO:0000256" key="1">
    <source>
        <dbReference type="ARBA" id="ARBA00023015"/>
    </source>
</evidence>
<dbReference type="EMBL" id="CP036150">
    <property type="protein sequence ID" value="QEN08308.1"/>
    <property type="molecule type" value="Genomic_DNA"/>
</dbReference>
<dbReference type="InterPro" id="IPR000843">
    <property type="entry name" value="HTH_LacI"/>
</dbReference>
<reference evidence="5 6" key="1">
    <citation type="submission" date="2019-02" db="EMBL/GenBank/DDBJ databases">
        <title>Complete Genome Sequence and Methylome Analysis of free living Spirochaetas.</title>
        <authorList>
            <person name="Fomenkov A."/>
            <person name="Dubinina G."/>
            <person name="Leshcheva N."/>
            <person name="Mikheeva N."/>
            <person name="Grabovich M."/>
            <person name="Vincze T."/>
            <person name="Roberts R.J."/>
        </authorList>
    </citation>
    <scope>NUCLEOTIDE SEQUENCE [LARGE SCALE GENOMIC DNA]</scope>
    <source>
        <strain evidence="5 6">K2</strain>
    </source>
</reference>
<dbReference type="PANTHER" id="PTHR30146:SF109">
    <property type="entry name" value="HTH-TYPE TRANSCRIPTIONAL REGULATOR GALS"/>
    <property type="match status" value="1"/>
</dbReference>
<evidence type="ECO:0000259" key="4">
    <source>
        <dbReference type="PROSITE" id="PS50932"/>
    </source>
</evidence>
<evidence type="ECO:0000313" key="5">
    <source>
        <dbReference type="EMBL" id="QEN08308.1"/>
    </source>
</evidence>
<keyword evidence="6" id="KW-1185">Reference proteome</keyword>
<sequence length="323" mass="36836">MITIKELAKLCECSIATVNRALNDKPDVNKVTKMRVKKLAEELGYRPHLMARSLATGRTNIIGLIVLDIQNPFFGQLINILNKELLYKGYSLHLGIMDGTPASEYHALEQMAGMKVDGIIHFPMNIGAKYKQFLNRLHIPLVHLCNFLDDDFPFVGVEEKKATIEAVETIKSKGYEKLIYVSPPLRYRGSRNLYTIEERLKGVEESSSGLKTEYITERDFIQSTYEIIKEQPKRTCVLCSNDIFALDIMTDFRNRGLISPKNYGLMGFDNISFLRHITPRLSTIAYPVESLAMKSMEVLLDLIEEKPSRRIMMKAHLIDGETI</sequence>
<proteinExistence type="predicted"/>